<dbReference type="Proteomes" id="UP000484255">
    <property type="component" value="Unassembled WGS sequence"/>
</dbReference>
<organism evidence="3 4">
    <name type="scientific">Ideonella livida</name>
    <dbReference type="NCBI Taxonomy" id="2707176"/>
    <lineage>
        <taxon>Bacteria</taxon>
        <taxon>Pseudomonadati</taxon>
        <taxon>Pseudomonadota</taxon>
        <taxon>Betaproteobacteria</taxon>
        <taxon>Burkholderiales</taxon>
        <taxon>Sphaerotilaceae</taxon>
        <taxon>Ideonella</taxon>
    </lineage>
</organism>
<dbReference type="EMBL" id="JAAGOH010000037">
    <property type="protein sequence ID" value="NDY93510.1"/>
    <property type="molecule type" value="Genomic_DNA"/>
</dbReference>
<dbReference type="InterPro" id="IPR052521">
    <property type="entry name" value="Cell_div_SPOR-domain"/>
</dbReference>
<evidence type="ECO:0000313" key="3">
    <source>
        <dbReference type="EMBL" id="NDY93510.1"/>
    </source>
</evidence>
<dbReference type="AlphaFoldDB" id="A0A7C9PKM6"/>
<reference evidence="3 4" key="1">
    <citation type="submission" date="2020-02" db="EMBL/GenBank/DDBJ databases">
        <title>Ideonella bacterium strain TBM-1.</title>
        <authorList>
            <person name="Chen W.-M."/>
        </authorList>
    </citation>
    <scope>NUCLEOTIDE SEQUENCE [LARGE SCALE GENOMIC DNA]</scope>
    <source>
        <strain evidence="3 4">TBM-1</strain>
    </source>
</reference>
<comment type="caution">
    <text evidence="3">The sequence shown here is derived from an EMBL/GenBank/DDBJ whole genome shotgun (WGS) entry which is preliminary data.</text>
</comment>
<dbReference type="GO" id="GO:0030428">
    <property type="term" value="C:cell septum"/>
    <property type="evidence" value="ECO:0007669"/>
    <property type="project" value="TreeGrafter"/>
</dbReference>
<sequence>SAPPLPASAPARAASRAPAASPAPVASSPARASGRDPLAILEGGPVITEATKPAPKPTEPVAAGFYVQAGAYSSGADAEQQRARLAMQGFSSKVVEREQNGRSVYRVRLGPYGSREDAQQAQDRLKSAGFDAILSSDRPKP</sequence>
<dbReference type="RefSeq" id="WP_203561498.1">
    <property type="nucleotide sequence ID" value="NZ_JAAGOH010000037.1"/>
</dbReference>
<feature type="compositionally biased region" description="Low complexity" evidence="1">
    <location>
        <begin position="8"/>
        <end position="32"/>
    </location>
</feature>
<dbReference type="GO" id="GO:0042834">
    <property type="term" value="F:peptidoglycan binding"/>
    <property type="evidence" value="ECO:0007669"/>
    <property type="project" value="InterPro"/>
</dbReference>
<feature type="region of interest" description="Disordered" evidence="1">
    <location>
        <begin position="1"/>
        <end position="57"/>
    </location>
</feature>
<proteinExistence type="predicted"/>
<feature type="domain" description="SPOR" evidence="2">
    <location>
        <begin position="59"/>
        <end position="141"/>
    </location>
</feature>
<gene>
    <name evidence="3" type="ORF">G3A44_20160</name>
</gene>
<dbReference type="InterPro" id="IPR036680">
    <property type="entry name" value="SPOR-like_sf"/>
</dbReference>
<dbReference type="GO" id="GO:0032506">
    <property type="term" value="P:cytokinetic process"/>
    <property type="evidence" value="ECO:0007669"/>
    <property type="project" value="TreeGrafter"/>
</dbReference>
<evidence type="ECO:0000259" key="2">
    <source>
        <dbReference type="PROSITE" id="PS51724"/>
    </source>
</evidence>
<dbReference type="Gene3D" id="3.30.70.1070">
    <property type="entry name" value="Sporulation related repeat"/>
    <property type="match status" value="1"/>
</dbReference>
<accession>A0A7C9PKM6</accession>
<protein>
    <recommendedName>
        <fullName evidence="2">SPOR domain-containing protein</fullName>
    </recommendedName>
</protein>
<name>A0A7C9PKM6_9BURK</name>
<dbReference type="PANTHER" id="PTHR38687">
    <property type="entry name" value="CELL DIVISION PROTEIN DEDD-RELATED"/>
    <property type="match status" value="1"/>
</dbReference>
<keyword evidence="4" id="KW-1185">Reference proteome</keyword>
<evidence type="ECO:0000256" key="1">
    <source>
        <dbReference type="SAM" id="MobiDB-lite"/>
    </source>
</evidence>
<evidence type="ECO:0000313" key="4">
    <source>
        <dbReference type="Proteomes" id="UP000484255"/>
    </source>
</evidence>
<dbReference type="PROSITE" id="PS51724">
    <property type="entry name" value="SPOR"/>
    <property type="match status" value="1"/>
</dbReference>
<dbReference type="SUPFAM" id="SSF110997">
    <property type="entry name" value="Sporulation related repeat"/>
    <property type="match status" value="1"/>
</dbReference>
<dbReference type="InterPro" id="IPR007730">
    <property type="entry name" value="SPOR-like_dom"/>
</dbReference>
<dbReference type="Pfam" id="PF05036">
    <property type="entry name" value="SPOR"/>
    <property type="match status" value="1"/>
</dbReference>
<dbReference type="PANTHER" id="PTHR38687:SF1">
    <property type="entry name" value="CELL DIVISION PROTEIN DEDD"/>
    <property type="match status" value="1"/>
</dbReference>
<feature type="non-terminal residue" evidence="3">
    <location>
        <position position="1"/>
    </location>
</feature>
<dbReference type="GO" id="GO:0032153">
    <property type="term" value="C:cell division site"/>
    <property type="evidence" value="ECO:0007669"/>
    <property type="project" value="TreeGrafter"/>
</dbReference>